<evidence type="ECO:0000313" key="2">
    <source>
        <dbReference type="EMBL" id="PTQ45865.1"/>
    </source>
</evidence>
<dbReference type="Proteomes" id="UP000244005">
    <property type="component" value="Unassembled WGS sequence"/>
</dbReference>
<feature type="compositionally biased region" description="Low complexity" evidence="1">
    <location>
        <begin position="159"/>
        <end position="172"/>
    </location>
</feature>
<evidence type="ECO:0000256" key="1">
    <source>
        <dbReference type="SAM" id="MobiDB-lite"/>
    </source>
</evidence>
<keyword evidence="3" id="KW-1185">Reference proteome</keyword>
<reference evidence="3" key="1">
    <citation type="journal article" date="2017" name="Cell">
        <title>Insights into land plant evolution garnered from the Marchantia polymorpha genome.</title>
        <authorList>
            <person name="Bowman J.L."/>
            <person name="Kohchi T."/>
            <person name="Yamato K.T."/>
            <person name="Jenkins J."/>
            <person name="Shu S."/>
            <person name="Ishizaki K."/>
            <person name="Yamaoka S."/>
            <person name="Nishihama R."/>
            <person name="Nakamura Y."/>
            <person name="Berger F."/>
            <person name="Adam C."/>
            <person name="Aki S.S."/>
            <person name="Althoff F."/>
            <person name="Araki T."/>
            <person name="Arteaga-Vazquez M.A."/>
            <person name="Balasubrmanian S."/>
            <person name="Barry K."/>
            <person name="Bauer D."/>
            <person name="Boehm C.R."/>
            <person name="Briginshaw L."/>
            <person name="Caballero-Perez J."/>
            <person name="Catarino B."/>
            <person name="Chen F."/>
            <person name="Chiyoda S."/>
            <person name="Chovatia M."/>
            <person name="Davies K.M."/>
            <person name="Delmans M."/>
            <person name="Demura T."/>
            <person name="Dierschke T."/>
            <person name="Dolan L."/>
            <person name="Dorantes-Acosta A.E."/>
            <person name="Eklund D.M."/>
            <person name="Florent S.N."/>
            <person name="Flores-Sandoval E."/>
            <person name="Fujiyama A."/>
            <person name="Fukuzawa H."/>
            <person name="Galik B."/>
            <person name="Grimanelli D."/>
            <person name="Grimwood J."/>
            <person name="Grossniklaus U."/>
            <person name="Hamada T."/>
            <person name="Haseloff J."/>
            <person name="Hetherington A.J."/>
            <person name="Higo A."/>
            <person name="Hirakawa Y."/>
            <person name="Hundley H.N."/>
            <person name="Ikeda Y."/>
            <person name="Inoue K."/>
            <person name="Inoue S.I."/>
            <person name="Ishida S."/>
            <person name="Jia Q."/>
            <person name="Kakita M."/>
            <person name="Kanazawa T."/>
            <person name="Kawai Y."/>
            <person name="Kawashima T."/>
            <person name="Kennedy M."/>
            <person name="Kinose K."/>
            <person name="Kinoshita T."/>
            <person name="Kohara Y."/>
            <person name="Koide E."/>
            <person name="Komatsu K."/>
            <person name="Kopischke S."/>
            <person name="Kubo M."/>
            <person name="Kyozuka J."/>
            <person name="Lagercrantz U."/>
            <person name="Lin S.S."/>
            <person name="Lindquist E."/>
            <person name="Lipzen A.M."/>
            <person name="Lu C.W."/>
            <person name="De Luna E."/>
            <person name="Martienssen R.A."/>
            <person name="Minamino N."/>
            <person name="Mizutani M."/>
            <person name="Mizutani M."/>
            <person name="Mochizuki N."/>
            <person name="Monte I."/>
            <person name="Mosher R."/>
            <person name="Nagasaki H."/>
            <person name="Nakagami H."/>
            <person name="Naramoto S."/>
            <person name="Nishitani K."/>
            <person name="Ohtani M."/>
            <person name="Okamoto T."/>
            <person name="Okumura M."/>
            <person name="Phillips J."/>
            <person name="Pollak B."/>
            <person name="Reinders A."/>
            <person name="Rovekamp M."/>
            <person name="Sano R."/>
            <person name="Sawa S."/>
            <person name="Schmid M.W."/>
            <person name="Shirakawa M."/>
            <person name="Solano R."/>
            <person name="Spunde A."/>
            <person name="Suetsugu N."/>
            <person name="Sugano S."/>
            <person name="Sugiyama A."/>
            <person name="Sun R."/>
            <person name="Suzuki Y."/>
            <person name="Takenaka M."/>
            <person name="Takezawa D."/>
            <person name="Tomogane H."/>
            <person name="Tsuzuki M."/>
            <person name="Ueda T."/>
            <person name="Umeda M."/>
            <person name="Ward J.M."/>
            <person name="Watanabe Y."/>
            <person name="Yazaki K."/>
            <person name="Yokoyama R."/>
            <person name="Yoshitake Y."/>
            <person name="Yotsui I."/>
            <person name="Zachgo S."/>
            <person name="Schmutz J."/>
        </authorList>
    </citation>
    <scope>NUCLEOTIDE SEQUENCE [LARGE SCALE GENOMIC DNA]</scope>
    <source>
        <strain evidence="3">Tak-1</strain>
    </source>
</reference>
<feature type="region of interest" description="Disordered" evidence="1">
    <location>
        <begin position="1"/>
        <end position="91"/>
    </location>
</feature>
<feature type="compositionally biased region" description="Basic and acidic residues" evidence="1">
    <location>
        <begin position="76"/>
        <end position="89"/>
    </location>
</feature>
<feature type="compositionally biased region" description="Basic and acidic residues" evidence="1">
    <location>
        <begin position="121"/>
        <end position="146"/>
    </location>
</feature>
<feature type="compositionally biased region" description="Basic residues" evidence="1">
    <location>
        <begin position="1"/>
        <end position="13"/>
    </location>
</feature>
<sequence>MRRRRRRRRRKRWGGGQERHCWTGGRGKGREGDSRGQGEAAACPRQTATNRSSGRELKLTNKGESGAGPLPGRSCARTERGEGRCRAERVQPTVAQCAAIVTACALSPESPPPPPPPPTARHPERVEAGGEDDRSGAESKGRDGTGRDGTQGRRRRSDVVAVPLAAVPVKLANGRAEEQDAH</sequence>
<name>A0A2R6XIC7_MARPO</name>
<protein>
    <submittedName>
        <fullName evidence="2">Uncharacterized protein</fullName>
    </submittedName>
</protein>
<organism evidence="2 3">
    <name type="scientific">Marchantia polymorpha</name>
    <name type="common">Common liverwort</name>
    <name type="synonym">Marchantia aquatica</name>
    <dbReference type="NCBI Taxonomy" id="3197"/>
    <lineage>
        <taxon>Eukaryota</taxon>
        <taxon>Viridiplantae</taxon>
        <taxon>Streptophyta</taxon>
        <taxon>Embryophyta</taxon>
        <taxon>Marchantiophyta</taxon>
        <taxon>Marchantiopsida</taxon>
        <taxon>Marchantiidae</taxon>
        <taxon>Marchantiales</taxon>
        <taxon>Marchantiaceae</taxon>
        <taxon>Marchantia</taxon>
    </lineage>
</organism>
<accession>A0A2R6XIC7</accession>
<proteinExistence type="predicted"/>
<feature type="region of interest" description="Disordered" evidence="1">
    <location>
        <begin position="105"/>
        <end position="182"/>
    </location>
</feature>
<dbReference type="AlphaFoldDB" id="A0A2R6XIC7"/>
<feature type="compositionally biased region" description="Pro residues" evidence="1">
    <location>
        <begin position="109"/>
        <end position="120"/>
    </location>
</feature>
<evidence type="ECO:0000313" key="3">
    <source>
        <dbReference type="Proteomes" id="UP000244005"/>
    </source>
</evidence>
<gene>
    <name evidence="2" type="ORF">MARPO_0013s0091</name>
</gene>
<dbReference type="EMBL" id="KZ772685">
    <property type="protein sequence ID" value="PTQ45865.1"/>
    <property type="molecule type" value="Genomic_DNA"/>
</dbReference>